<feature type="compositionally biased region" description="Basic and acidic residues" evidence="1">
    <location>
        <begin position="1"/>
        <end position="12"/>
    </location>
</feature>
<feature type="region of interest" description="Disordered" evidence="1">
    <location>
        <begin position="1"/>
        <end position="26"/>
    </location>
</feature>
<dbReference type="EMBL" id="LT629710">
    <property type="protein sequence ID" value="SDP39904.1"/>
    <property type="molecule type" value="Genomic_DNA"/>
</dbReference>
<dbReference type="Pfam" id="PF18970">
    <property type="entry name" value="DUF5709"/>
    <property type="match status" value="1"/>
</dbReference>
<reference evidence="3" key="1">
    <citation type="submission" date="2016-10" db="EMBL/GenBank/DDBJ databases">
        <authorList>
            <person name="de Groot N.N."/>
        </authorList>
    </citation>
    <scope>NUCLEOTIDE SEQUENCE [LARGE SCALE GENOMIC DNA]</scope>
    <source>
        <strain evidence="3">P4-7</strain>
    </source>
</reference>
<evidence type="ECO:0000259" key="2">
    <source>
        <dbReference type="Pfam" id="PF18970"/>
    </source>
</evidence>
<keyword evidence="4" id="KW-1185">Reference proteome</keyword>
<evidence type="ECO:0000256" key="1">
    <source>
        <dbReference type="SAM" id="MobiDB-lite"/>
    </source>
</evidence>
<name>A0A1H0SDV7_9ACTN</name>
<gene>
    <name evidence="3" type="ORF">SAMN04515671_4050</name>
</gene>
<feature type="domain" description="DUF5709" evidence="2">
    <location>
        <begin position="89"/>
        <end position="135"/>
    </location>
</feature>
<organism evidence="3 4">
    <name type="scientific">Nakamurella panacisegetis</name>
    <dbReference type="NCBI Taxonomy" id="1090615"/>
    <lineage>
        <taxon>Bacteria</taxon>
        <taxon>Bacillati</taxon>
        <taxon>Actinomycetota</taxon>
        <taxon>Actinomycetes</taxon>
        <taxon>Nakamurellales</taxon>
        <taxon>Nakamurellaceae</taxon>
        <taxon>Nakamurella</taxon>
    </lineage>
</organism>
<protein>
    <recommendedName>
        <fullName evidence="2">DUF5709 domain-containing protein</fullName>
    </recommendedName>
</protein>
<evidence type="ECO:0000313" key="3">
    <source>
        <dbReference type="EMBL" id="SDP39904.1"/>
    </source>
</evidence>
<dbReference type="RefSeq" id="WP_090479634.1">
    <property type="nucleotide sequence ID" value="NZ_LT629710.1"/>
</dbReference>
<dbReference type="AlphaFoldDB" id="A0A1H0SDV7"/>
<dbReference type="InterPro" id="IPR043763">
    <property type="entry name" value="DUF5709"/>
</dbReference>
<dbReference type="Proteomes" id="UP000198741">
    <property type="component" value="Chromosome I"/>
</dbReference>
<evidence type="ECO:0000313" key="4">
    <source>
        <dbReference type="Proteomes" id="UP000198741"/>
    </source>
</evidence>
<dbReference type="OrthoDB" id="3212066at2"/>
<sequence>MADDDPTGRENEAADDVSVQLDSADTLLDRGLVDPLDEGYSPPDREPVVHVPTEAEEHEGLSLDELLAAEEPDVGAGDEDNLFSEYGDEVGGARAGRLVDADSGAYEDTDKDLWAGDIGIDGAGATAEEAAVHVIGGDGEGDLDD</sequence>
<dbReference type="STRING" id="1090615.SAMN04515671_4050"/>
<accession>A0A1H0SDV7</accession>
<proteinExistence type="predicted"/>